<dbReference type="Pfam" id="PF01381">
    <property type="entry name" value="HTH_3"/>
    <property type="match status" value="1"/>
</dbReference>
<evidence type="ECO:0000313" key="3">
    <source>
        <dbReference type="Proteomes" id="UP000297753"/>
    </source>
</evidence>
<dbReference type="CDD" id="cd00093">
    <property type="entry name" value="HTH_XRE"/>
    <property type="match status" value="1"/>
</dbReference>
<dbReference type="InterPro" id="IPR010982">
    <property type="entry name" value="Lambda_DNA-bd_dom_sf"/>
</dbReference>
<evidence type="ECO:0000313" key="2">
    <source>
        <dbReference type="EMBL" id="TFH91556.1"/>
    </source>
</evidence>
<reference evidence="2 3" key="1">
    <citation type="submission" date="2019-01" db="EMBL/GenBank/DDBJ databases">
        <title>Vibrio BEI176 sp. nov, a marine bacterium isolated from China: eastern marignal seas.</title>
        <authorList>
            <person name="Li B."/>
        </authorList>
    </citation>
    <scope>NUCLEOTIDE SEQUENCE [LARGE SCALE GENOMIC DNA]</scope>
    <source>
        <strain evidence="2 3">BEI176</strain>
    </source>
</reference>
<dbReference type="PROSITE" id="PS50943">
    <property type="entry name" value="HTH_CROC1"/>
    <property type="match status" value="1"/>
</dbReference>
<dbReference type="SMART" id="SM00530">
    <property type="entry name" value="HTH_XRE"/>
    <property type="match status" value="1"/>
</dbReference>
<dbReference type="InterPro" id="IPR001387">
    <property type="entry name" value="Cro/C1-type_HTH"/>
</dbReference>
<protein>
    <submittedName>
        <fullName evidence="2">XRE family transcriptional regulator</fullName>
    </submittedName>
</protein>
<organism evidence="2 3">
    <name type="scientific">Vibrio ouci</name>
    <dbReference type="NCBI Taxonomy" id="2499078"/>
    <lineage>
        <taxon>Bacteria</taxon>
        <taxon>Pseudomonadati</taxon>
        <taxon>Pseudomonadota</taxon>
        <taxon>Gammaproteobacteria</taxon>
        <taxon>Vibrionales</taxon>
        <taxon>Vibrionaceae</taxon>
        <taxon>Vibrio</taxon>
    </lineage>
</organism>
<proteinExistence type="predicted"/>
<dbReference type="RefSeq" id="WP_134835469.1">
    <property type="nucleotide sequence ID" value="NZ_SATR01000014.1"/>
</dbReference>
<keyword evidence="3" id="KW-1185">Reference proteome</keyword>
<dbReference type="AlphaFoldDB" id="A0A4Y8WFW2"/>
<dbReference type="OrthoDB" id="5901253at2"/>
<dbReference type="EMBL" id="SATR01000014">
    <property type="protein sequence ID" value="TFH91556.1"/>
    <property type="molecule type" value="Genomic_DNA"/>
</dbReference>
<gene>
    <name evidence="2" type="ORF">ELS82_10680</name>
</gene>
<dbReference type="GO" id="GO:0003677">
    <property type="term" value="F:DNA binding"/>
    <property type="evidence" value="ECO:0007669"/>
    <property type="project" value="InterPro"/>
</dbReference>
<comment type="caution">
    <text evidence="2">The sequence shown here is derived from an EMBL/GenBank/DDBJ whole genome shotgun (WGS) entry which is preliminary data.</text>
</comment>
<name>A0A4Y8WFW2_9VIBR</name>
<sequence length="106" mass="12084">MDPIITVIMERRKQAGLSQEKVAKLAGMSTKTYQRIERGESDLKLSQYRSILRSLGMTHLDVAMDELSIRKIESDDLVSAVRLLDKESKLLLIRFILQVSKSFQSS</sequence>
<dbReference type="Proteomes" id="UP000297753">
    <property type="component" value="Unassembled WGS sequence"/>
</dbReference>
<feature type="domain" description="HTH cro/C1-type" evidence="1">
    <location>
        <begin position="8"/>
        <end position="62"/>
    </location>
</feature>
<dbReference type="Gene3D" id="1.10.260.40">
    <property type="entry name" value="lambda repressor-like DNA-binding domains"/>
    <property type="match status" value="1"/>
</dbReference>
<accession>A0A4Y8WFW2</accession>
<dbReference type="SUPFAM" id="SSF47413">
    <property type="entry name" value="lambda repressor-like DNA-binding domains"/>
    <property type="match status" value="1"/>
</dbReference>
<evidence type="ECO:0000259" key="1">
    <source>
        <dbReference type="PROSITE" id="PS50943"/>
    </source>
</evidence>